<gene>
    <name evidence="2" type="ORF">g.1288</name>
</gene>
<protein>
    <recommendedName>
        <fullName evidence="3">Sugar phosphate transporter domain-containing protein</fullName>
    </recommendedName>
</protein>
<feature type="transmembrane region" description="Helical" evidence="1">
    <location>
        <begin position="159"/>
        <end position="181"/>
    </location>
</feature>
<organism evidence="2">
    <name type="scientific">Auxenochlorella protothecoides</name>
    <name type="common">Green microalga</name>
    <name type="synonym">Chlorella protothecoides</name>
    <dbReference type="NCBI Taxonomy" id="3075"/>
    <lineage>
        <taxon>Eukaryota</taxon>
        <taxon>Viridiplantae</taxon>
        <taxon>Chlorophyta</taxon>
        <taxon>core chlorophytes</taxon>
        <taxon>Trebouxiophyceae</taxon>
        <taxon>Chlorellales</taxon>
        <taxon>Chlorellaceae</taxon>
        <taxon>Auxenochlorella</taxon>
    </lineage>
</organism>
<reference evidence="2" key="1">
    <citation type="submission" date="2015-08" db="EMBL/GenBank/DDBJ databases">
        <authorList>
            <person name="Babu N.S."/>
            <person name="Beckwith C.J."/>
            <person name="Beseler K.G."/>
            <person name="Brison A."/>
            <person name="Carone J.V."/>
            <person name="Caskin T.P."/>
            <person name="Diamond M."/>
            <person name="Durham M.E."/>
            <person name="Foxe J.M."/>
            <person name="Go M."/>
            <person name="Henderson B.A."/>
            <person name="Jones I.B."/>
            <person name="McGettigan J.A."/>
            <person name="Micheletti S.J."/>
            <person name="Nasrallah M.E."/>
            <person name="Ortiz D."/>
            <person name="Piller C.R."/>
            <person name="Privatt S.R."/>
            <person name="Schneider S.L."/>
            <person name="Sharp S."/>
            <person name="Smith T.C."/>
            <person name="Stanton J.D."/>
            <person name="Ullery H.E."/>
            <person name="Wilson R.J."/>
            <person name="Serrano M.G."/>
            <person name="Buck G."/>
            <person name="Lee V."/>
            <person name="Wang Y."/>
            <person name="Carvalho R."/>
            <person name="Voegtly L."/>
            <person name="Shi R."/>
            <person name="Duckworth R."/>
            <person name="Johnson A."/>
            <person name="Loviza R."/>
            <person name="Walstead R."/>
            <person name="Shah Z."/>
            <person name="Kiflezghi M."/>
            <person name="Wade K."/>
            <person name="Ball S.L."/>
            <person name="Bradley K.W."/>
            <person name="Asai D.J."/>
            <person name="Bowman C.A."/>
            <person name="Russell D.A."/>
            <person name="Pope W.H."/>
            <person name="Jacobs-Sera D."/>
            <person name="Hendrix R.W."/>
            <person name="Hatfull G.F."/>
        </authorList>
    </citation>
    <scope>NUCLEOTIDE SEQUENCE</scope>
</reference>
<sequence>PESPSMHADILLLVLTGTVLNVVGQYLTATGFAAPSAQAMPWIRYGATLAYAGLVRARRTVHTSLSPRQHSLLTLIGFLETVAYTLFTLGFYACGPATASLLLAAVSQVLTAASSHWLLGKRLSPRQGLAVMVILLGLGIRAGGGRAGQPAAEGATQLWGTLFLVAAAAMYTAMGVAYEALLAASGSARPSYADVSWHSSKLGFALTSAYVLVYTLPRASALLSFDQPGRTLGLVGLFAVGMNLHMACQAHVFGSRGALGVALANALRGAALTLATASLFCSPDKPWLCLSQRSALSVAVTLAGGYLWGSAAAKPAAVPEARPHKEL</sequence>
<name>A0A1D2A0A4_AUXPR</name>
<dbReference type="AlphaFoldDB" id="A0A1D2A0A4"/>
<feature type="transmembrane region" description="Helical" evidence="1">
    <location>
        <begin position="128"/>
        <end position="147"/>
    </location>
</feature>
<feature type="transmembrane region" description="Helical" evidence="1">
    <location>
        <begin position="12"/>
        <end position="34"/>
    </location>
</feature>
<accession>A0A1D2A0A4</accession>
<feature type="transmembrane region" description="Helical" evidence="1">
    <location>
        <begin position="99"/>
        <end position="119"/>
    </location>
</feature>
<keyword evidence="1" id="KW-0472">Membrane</keyword>
<dbReference type="SUPFAM" id="SSF103481">
    <property type="entry name" value="Multidrug resistance efflux transporter EmrE"/>
    <property type="match status" value="1"/>
</dbReference>
<feature type="transmembrane region" description="Helical" evidence="1">
    <location>
        <begin position="72"/>
        <end position="93"/>
    </location>
</feature>
<evidence type="ECO:0000313" key="2">
    <source>
        <dbReference type="EMBL" id="JAT72531.1"/>
    </source>
</evidence>
<keyword evidence="1" id="KW-0812">Transmembrane</keyword>
<evidence type="ECO:0000256" key="1">
    <source>
        <dbReference type="SAM" id="Phobius"/>
    </source>
</evidence>
<proteinExistence type="predicted"/>
<feature type="non-terminal residue" evidence="2">
    <location>
        <position position="1"/>
    </location>
</feature>
<dbReference type="InterPro" id="IPR037185">
    <property type="entry name" value="EmrE-like"/>
</dbReference>
<feature type="transmembrane region" description="Helical" evidence="1">
    <location>
        <begin position="231"/>
        <end position="248"/>
    </location>
</feature>
<keyword evidence="1" id="KW-1133">Transmembrane helix</keyword>
<evidence type="ECO:0008006" key="3">
    <source>
        <dbReference type="Google" id="ProtNLM"/>
    </source>
</evidence>
<dbReference type="EMBL" id="GDKF01006091">
    <property type="protein sequence ID" value="JAT72531.1"/>
    <property type="molecule type" value="Transcribed_RNA"/>
</dbReference>
<feature type="transmembrane region" description="Helical" evidence="1">
    <location>
        <begin position="202"/>
        <end position="225"/>
    </location>
</feature>